<keyword evidence="3" id="KW-0597">Phosphoprotein</keyword>
<comment type="catalytic activity">
    <reaction evidence="1">
        <text>ATP + protein L-histidine = ADP + protein N-phospho-L-histidine.</text>
        <dbReference type="EC" id="2.7.13.3"/>
    </reaction>
</comment>
<feature type="domain" description="Signal transduction histidine kinase subgroup 3 dimerisation and phosphoacceptor" evidence="12">
    <location>
        <begin position="206"/>
        <end position="270"/>
    </location>
</feature>
<feature type="domain" description="Histidine kinase/HSP90-like ATPase" evidence="11">
    <location>
        <begin position="314"/>
        <end position="423"/>
    </location>
</feature>
<evidence type="ECO:0000256" key="3">
    <source>
        <dbReference type="ARBA" id="ARBA00022553"/>
    </source>
</evidence>
<evidence type="ECO:0000256" key="9">
    <source>
        <dbReference type="SAM" id="MobiDB-lite"/>
    </source>
</evidence>
<organism evidence="13 14">
    <name type="scientific">Gryllotalpicola reticulitermitis</name>
    <dbReference type="NCBI Taxonomy" id="1184153"/>
    <lineage>
        <taxon>Bacteria</taxon>
        <taxon>Bacillati</taxon>
        <taxon>Actinomycetota</taxon>
        <taxon>Actinomycetes</taxon>
        <taxon>Micrococcales</taxon>
        <taxon>Microbacteriaceae</taxon>
        <taxon>Gryllotalpicola</taxon>
    </lineage>
</organism>
<dbReference type="InterPro" id="IPR003594">
    <property type="entry name" value="HATPase_dom"/>
</dbReference>
<keyword evidence="10" id="KW-0812">Transmembrane</keyword>
<keyword evidence="14" id="KW-1185">Reference proteome</keyword>
<dbReference type="GO" id="GO:0016301">
    <property type="term" value="F:kinase activity"/>
    <property type="evidence" value="ECO:0007669"/>
    <property type="project" value="UniProtKB-KW"/>
</dbReference>
<dbReference type="InterPro" id="IPR011712">
    <property type="entry name" value="Sig_transdc_His_kin_sub3_dim/P"/>
</dbReference>
<keyword evidence="8" id="KW-0902">Two-component regulatory system</keyword>
<feature type="transmembrane region" description="Helical" evidence="10">
    <location>
        <begin position="12"/>
        <end position="30"/>
    </location>
</feature>
<evidence type="ECO:0000259" key="11">
    <source>
        <dbReference type="Pfam" id="PF02518"/>
    </source>
</evidence>
<evidence type="ECO:0000256" key="5">
    <source>
        <dbReference type="ARBA" id="ARBA00022741"/>
    </source>
</evidence>
<keyword evidence="10" id="KW-1133">Transmembrane helix</keyword>
<dbReference type="Gene3D" id="3.30.565.10">
    <property type="entry name" value="Histidine kinase-like ATPase, C-terminal domain"/>
    <property type="match status" value="1"/>
</dbReference>
<dbReference type="Gene3D" id="1.20.5.1930">
    <property type="match status" value="1"/>
</dbReference>
<dbReference type="InterPro" id="IPR050482">
    <property type="entry name" value="Sensor_HK_TwoCompSys"/>
</dbReference>
<keyword evidence="4" id="KW-0808">Transferase</keyword>
<dbReference type="CDD" id="cd16917">
    <property type="entry name" value="HATPase_UhpB-NarQ-NarX-like"/>
    <property type="match status" value="1"/>
</dbReference>
<evidence type="ECO:0000256" key="1">
    <source>
        <dbReference type="ARBA" id="ARBA00000085"/>
    </source>
</evidence>
<keyword evidence="10" id="KW-0472">Membrane</keyword>
<feature type="transmembrane region" description="Helical" evidence="10">
    <location>
        <begin position="91"/>
        <end position="107"/>
    </location>
</feature>
<dbReference type="Pfam" id="PF07730">
    <property type="entry name" value="HisKA_3"/>
    <property type="match status" value="1"/>
</dbReference>
<dbReference type="EC" id="2.7.13.3" evidence="2"/>
<dbReference type="InterPro" id="IPR036890">
    <property type="entry name" value="HATPase_C_sf"/>
</dbReference>
<comment type="caution">
    <text evidence="13">The sequence shown here is derived from an EMBL/GenBank/DDBJ whole genome shotgun (WGS) entry which is preliminary data.</text>
</comment>
<evidence type="ECO:0000256" key="10">
    <source>
        <dbReference type="SAM" id="Phobius"/>
    </source>
</evidence>
<reference evidence="14" key="1">
    <citation type="journal article" date="2019" name="Int. J. Syst. Evol. Microbiol.">
        <title>The Global Catalogue of Microorganisms (GCM) 10K type strain sequencing project: providing services to taxonomists for standard genome sequencing and annotation.</title>
        <authorList>
            <consortium name="The Broad Institute Genomics Platform"/>
            <consortium name="The Broad Institute Genome Sequencing Center for Infectious Disease"/>
            <person name="Wu L."/>
            <person name="Ma J."/>
        </authorList>
    </citation>
    <scope>NUCLEOTIDE SEQUENCE [LARGE SCALE GENOMIC DNA]</scope>
    <source>
        <strain evidence="14">CGMCC 1.10363</strain>
    </source>
</reference>
<sequence length="426" mass="43857">MPDSRGSALRVWVPAVVSLLVQVATTGAVLRGHTQLGPIGGFGRPCCDVAVAPGAASPSTQADLGPAVAVLLGLLALVGPVLLVGMRRHPAPVLTIITAAALSGTVLCAVRGTGSPFYISVLFAGGAAVFQRRRAWAWACVAAYWLGFALSYLFSGSVFELGWLVPLTLLSVGSLLGPEFGRGRREARMRAIHDAEARRASEAQAERVRIARELHDVLAHSLSQINVQASVGLHLFDSRPDQAEAALASIKDTSKQALGDVRQVLGMLRGDAPLAPEPTLAGLEDLVAGLLLQGIETTLRVEVVDASRLPAAVQLAVYRIVQEALTNVSRHAQAAHVAVAVTESTGRMIVSIVDDGRGVQSPPASAGFAGAGAVAPDPATTTASSGGRGLLGMRERAELLGGTFSAGPRAAGGFEVAADLPLRGAS</sequence>
<keyword evidence="7" id="KW-0067">ATP-binding</keyword>
<feature type="transmembrane region" description="Helical" evidence="10">
    <location>
        <begin position="135"/>
        <end position="155"/>
    </location>
</feature>
<feature type="transmembrane region" description="Helical" evidence="10">
    <location>
        <begin position="161"/>
        <end position="180"/>
    </location>
</feature>
<dbReference type="Pfam" id="PF02518">
    <property type="entry name" value="HATPase_c"/>
    <property type="match status" value="1"/>
</dbReference>
<protein>
    <recommendedName>
        <fullName evidence="2">histidine kinase</fullName>
        <ecNumber evidence="2">2.7.13.3</ecNumber>
    </recommendedName>
</protein>
<dbReference type="SUPFAM" id="SSF55874">
    <property type="entry name" value="ATPase domain of HSP90 chaperone/DNA topoisomerase II/histidine kinase"/>
    <property type="match status" value="1"/>
</dbReference>
<evidence type="ECO:0000256" key="8">
    <source>
        <dbReference type="ARBA" id="ARBA00023012"/>
    </source>
</evidence>
<dbReference type="PANTHER" id="PTHR24421">
    <property type="entry name" value="NITRATE/NITRITE SENSOR PROTEIN NARX-RELATED"/>
    <property type="match status" value="1"/>
</dbReference>
<dbReference type="Proteomes" id="UP001595900">
    <property type="component" value="Unassembled WGS sequence"/>
</dbReference>
<name>A0ABV8Q3K9_9MICO</name>
<keyword evidence="6 13" id="KW-0418">Kinase</keyword>
<evidence type="ECO:0000256" key="4">
    <source>
        <dbReference type="ARBA" id="ARBA00022679"/>
    </source>
</evidence>
<evidence type="ECO:0000256" key="7">
    <source>
        <dbReference type="ARBA" id="ARBA00022840"/>
    </source>
</evidence>
<proteinExistence type="predicted"/>
<evidence type="ECO:0000313" key="13">
    <source>
        <dbReference type="EMBL" id="MFC4242007.1"/>
    </source>
</evidence>
<feature type="transmembrane region" description="Helical" evidence="10">
    <location>
        <begin position="64"/>
        <end position="84"/>
    </location>
</feature>
<evidence type="ECO:0000259" key="12">
    <source>
        <dbReference type="Pfam" id="PF07730"/>
    </source>
</evidence>
<keyword evidence="5" id="KW-0547">Nucleotide-binding</keyword>
<evidence type="ECO:0000256" key="6">
    <source>
        <dbReference type="ARBA" id="ARBA00022777"/>
    </source>
</evidence>
<feature type="compositionally biased region" description="Low complexity" evidence="9">
    <location>
        <begin position="364"/>
        <end position="385"/>
    </location>
</feature>
<dbReference type="PANTHER" id="PTHR24421:SF10">
    <property type="entry name" value="NITRATE_NITRITE SENSOR PROTEIN NARQ"/>
    <property type="match status" value="1"/>
</dbReference>
<dbReference type="RefSeq" id="WP_390226784.1">
    <property type="nucleotide sequence ID" value="NZ_JBHSCN010000002.1"/>
</dbReference>
<dbReference type="EMBL" id="JBHSCN010000002">
    <property type="protein sequence ID" value="MFC4242007.1"/>
    <property type="molecule type" value="Genomic_DNA"/>
</dbReference>
<feature type="region of interest" description="Disordered" evidence="9">
    <location>
        <begin position="364"/>
        <end position="388"/>
    </location>
</feature>
<accession>A0ABV8Q3K9</accession>
<evidence type="ECO:0000313" key="14">
    <source>
        <dbReference type="Proteomes" id="UP001595900"/>
    </source>
</evidence>
<gene>
    <name evidence="13" type="ORF">ACFOYW_01370</name>
</gene>
<evidence type="ECO:0000256" key="2">
    <source>
        <dbReference type="ARBA" id="ARBA00012438"/>
    </source>
</evidence>